<dbReference type="GO" id="GO:0051015">
    <property type="term" value="F:actin filament binding"/>
    <property type="evidence" value="ECO:0007669"/>
    <property type="project" value="TreeGrafter"/>
</dbReference>
<keyword evidence="2" id="KW-0040">ANK repeat</keyword>
<organism evidence="3">
    <name type="scientific">Proboscia inermis</name>
    <dbReference type="NCBI Taxonomy" id="420281"/>
    <lineage>
        <taxon>Eukaryota</taxon>
        <taxon>Sar</taxon>
        <taxon>Stramenopiles</taxon>
        <taxon>Ochrophyta</taxon>
        <taxon>Bacillariophyta</taxon>
        <taxon>Coscinodiscophyceae</taxon>
        <taxon>Rhizosoleniophycidae</taxon>
        <taxon>Rhizosoleniales</taxon>
        <taxon>Rhizosoleniaceae</taxon>
        <taxon>Proboscia</taxon>
    </lineage>
</organism>
<gene>
    <name evidence="3" type="ORF">PINE0816_LOCUS5903</name>
</gene>
<dbReference type="PANTHER" id="PTHR24153">
    <property type="entry name" value="ESPIN"/>
    <property type="match status" value="1"/>
</dbReference>
<evidence type="ECO:0000256" key="1">
    <source>
        <dbReference type="ARBA" id="ARBA00022737"/>
    </source>
</evidence>
<accession>A0A7S0C2B9</accession>
<dbReference type="AlphaFoldDB" id="A0A7S0C2B9"/>
<dbReference type="GO" id="GO:0051017">
    <property type="term" value="P:actin filament bundle assembly"/>
    <property type="evidence" value="ECO:0007669"/>
    <property type="project" value="TreeGrafter"/>
</dbReference>
<dbReference type="InterPro" id="IPR052420">
    <property type="entry name" value="Espin/Espin-like"/>
</dbReference>
<protein>
    <submittedName>
        <fullName evidence="3">Uncharacterized protein</fullName>
    </submittedName>
</protein>
<name>A0A7S0C2B9_9STRA</name>
<dbReference type="GO" id="GO:0005737">
    <property type="term" value="C:cytoplasm"/>
    <property type="evidence" value="ECO:0007669"/>
    <property type="project" value="TreeGrafter"/>
</dbReference>
<evidence type="ECO:0000256" key="2">
    <source>
        <dbReference type="ARBA" id="ARBA00023043"/>
    </source>
</evidence>
<sequence>MCTSQELSKEQLRDENIIPVTKRAERPHYQDYDVKPTELYQAIEAKEWEFALVKLKEDPEQASVWIIRKESNNTEKIRWKMLPMHAAVIFKAPAKLIKALIAAFPPCIKMVDDIGMTPLHHGMKEGMDDEVMDILISNHPHALIDRDTKGMTPLDHTKSSAKPFRGAGLRAYTAAAVMCERERVTDELTKKYQAAINNSEADKKITALANENEVLEGQLNASTAHLAKFMQTYGAMKSRVESLSSVLSIMVQEQDKILSMATQQQKDMAAAALVRERMMQAVAKQDDEMMSTAQQSRDVMKDIATKQKEYFQTVATDLAELFASQALRTKRTPTAEGSGKEIG</sequence>
<reference evidence="3" key="1">
    <citation type="submission" date="2021-01" db="EMBL/GenBank/DDBJ databases">
        <authorList>
            <person name="Corre E."/>
            <person name="Pelletier E."/>
            <person name="Niang G."/>
            <person name="Scheremetjew M."/>
            <person name="Finn R."/>
            <person name="Kale V."/>
            <person name="Holt S."/>
            <person name="Cochrane G."/>
            <person name="Meng A."/>
            <person name="Brown T."/>
            <person name="Cohen L."/>
        </authorList>
    </citation>
    <scope>NUCLEOTIDE SEQUENCE</scope>
    <source>
        <strain evidence="3">CCAP1064/1</strain>
    </source>
</reference>
<dbReference type="PANTHER" id="PTHR24153:SF8">
    <property type="entry name" value="FORKED, ISOFORM F"/>
    <property type="match status" value="1"/>
</dbReference>
<dbReference type="EMBL" id="HBEL01012328">
    <property type="protein sequence ID" value="CAD8409780.1"/>
    <property type="molecule type" value="Transcribed_RNA"/>
</dbReference>
<dbReference type="SUPFAM" id="SSF48403">
    <property type="entry name" value="Ankyrin repeat"/>
    <property type="match status" value="1"/>
</dbReference>
<dbReference type="InterPro" id="IPR036770">
    <property type="entry name" value="Ankyrin_rpt-contain_sf"/>
</dbReference>
<proteinExistence type="predicted"/>
<keyword evidence="1" id="KW-0677">Repeat</keyword>
<dbReference type="Gene3D" id="1.25.40.20">
    <property type="entry name" value="Ankyrin repeat-containing domain"/>
    <property type="match status" value="1"/>
</dbReference>
<evidence type="ECO:0000313" key="3">
    <source>
        <dbReference type="EMBL" id="CAD8409780.1"/>
    </source>
</evidence>